<dbReference type="Gene3D" id="3.40.50.720">
    <property type="entry name" value="NAD(P)-binding Rossmann-like Domain"/>
    <property type="match status" value="1"/>
</dbReference>
<dbReference type="Gene3D" id="1.10.1040.10">
    <property type="entry name" value="N-(1-d-carboxylethyl)-l-norvaline Dehydrogenase, domain 2"/>
    <property type="match status" value="1"/>
</dbReference>
<reference evidence="3" key="1">
    <citation type="submission" date="2016-11" db="UniProtKB">
        <authorList>
            <consortium name="WormBaseParasite"/>
        </authorList>
    </citation>
    <scope>IDENTIFICATION</scope>
</reference>
<keyword evidence="2" id="KW-1185">Reference proteome</keyword>
<dbReference type="AlphaFoldDB" id="A0A1I8GZX6"/>
<dbReference type="PANTHER" id="PTHR48075:SF1">
    <property type="entry name" value="LAMBDA-CRYSTALLIN HOMOLOG"/>
    <property type="match status" value="1"/>
</dbReference>
<evidence type="ECO:0000313" key="3">
    <source>
        <dbReference type="WBParaSite" id="maker-uti_cns_0003848-snap-gene-0.7-mRNA-1"/>
    </source>
</evidence>
<organism evidence="2 3">
    <name type="scientific">Macrostomum lignano</name>
    <dbReference type="NCBI Taxonomy" id="282301"/>
    <lineage>
        <taxon>Eukaryota</taxon>
        <taxon>Metazoa</taxon>
        <taxon>Spiralia</taxon>
        <taxon>Lophotrochozoa</taxon>
        <taxon>Platyhelminthes</taxon>
        <taxon>Rhabditophora</taxon>
        <taxon>Macrostomorpha</taxon>
        <taxon>Macrostomida</taxon>
        <taxon>Macrostomidae</taxon>
        <taxon>Macrostomum</taxon>
    </lineage>
</organism>
<dbReference type="GO" id="GO:0006631">
    <property type="term" value="P:fatty acid metabolic process"/>
    <property type="evidence" value="ECO:0007669"/>
    <property type="project" value="InterPro"/>
</dbReference>
<accession>A0A1I8GZX6</accession>
<dbReference type="InterPro" id="IPR006176">
    <property type="entry name" value="3-OHacyl-CoA_DH_NAD-bd"/>
</dbReference>
<dbReference type="WBParaSite" id="maker-uti_cns_0003848-snap-gene-0.7-mRNA-1">
    <property type="protein sequence ID" value="maker-uti_cns_0003848-snap-gene-0.7-mRNA-1"/>
    <property type="gene ID" value="maker-uti_cns_0003848-snap-gene-0.7"/>
</dbReference>
<sequence length="346" mass="37582">SLAVRPSRPCSGRGLTQNCHVSCKPRTLRAVLVSILSFLAGMSETRKVTIFGSGLVGCQWAMLFAAAGFQVALHDAKEGQAARALQQIDSQLRDLSAKGHLRGCLSAEQQQQLISAPGSLDEALDGAFLVQECVFEDVQVKRDVFRLLDAKAPAEAFLCSSTSCIMPSEFTSELPGRARCLVAHPVNPPYFLSLVELVPSPFTDPAAVQTVKETLVKLGQEPIVKLRRQMQNVEPKDSSRESLLVMTCGLAPRYCFLGPLAVMQTNASGIRDYCQRFGSGVARVSATFGPTPTYQGEEVDRVAAQMNTLMPPESLADVCARRNQFLAALARMKRDFSQSRGSQDNI</sequence>
<dbReference type="InterPro" id="IPR013328">
    <property type="entry name" value="6PGD_dom2"/>
</dbReference>
<dbReference type="GO" id="GO:0070403">
    <property type="term" value="F:NAD+ binding"/>
    <property type="evidence" value="ECO:0007669"/>
    <property type="project" value="InterPro"/>
</dbReference>
<feature type="domain" description="3-hydroxyacyl-CoA dehydrogenase NAD binding" evidence="1">
    <location>
        <begin position="47"/>
        <end position="224"/>
    </location>
</feature>
<proteinExistence type="predicted"/>
<dbReference type="SUPFAM" id="SSF51735">
    <property type="entry name" value="NAD(P)-binding Rossmann-fold domains"/>
    <property type="match status" value="1"/>
</dbReference>
<evidence type="ECO:0000259" key="1">
    <source>
        <dbReference type="Pfam" id="PF02737"/>
    </source>
</evidence>
<name>A0A1I8GZX6_9PLAT</name>
<dbReference type="InterPro" id="IPR036291">
    <property type="entry name" value="NAD(P)-bd_dom_sf"/>
</dbReference>
<dbReference type="Pfam" id="PF02737">
    <property type="entry name" value="3HCDH_N"/>
    <property type="match status" value="1"/>
</dbReference>
<dbReference type="PANTHER" id="PTHR48075">
    <property type="entry name" value="3-HYDROXYACYL-COA DEHYDROGENASE FAMILY PROTEIN"/>
    <property type="match status" value="1"/>
</dbReference>
<evidence type="ECO:0000313" key="2">
    <source>
        <dbReference type="Proteomes" id="UP000095280"/>
    </source>
</evidence>
<protein>
    <submittedName>
        <fullName evidence="3">3HCDH_N domain-containing protein</fullName>
    </submittedName>
</protein>
<dbReference type="Proteomes" id="UP000095280">
    <property type="component" value="Unplaced"/>
</dbReference>
<dbReference type="GO" id="GO:0050104">
    <property type="term" value="F:L-gulonate 3-dehydrogenase activity"/>
    <property type="evidence" value="ECO:0007669"/>
    <property type="project" value="TreeGrafter"/>
</dbReference>